<sequence length="393" mass="42032">MASEGSDFVDVAICVNTAGSDVNHGGFGSGDEITGEVVVKMPEEARVKRADVSLTGRAHTNVDSMVALGPVGTKKRFLKLRRGNGAPASNGDGCCTIPFSFTVPHGLDPESCSCVSLPDDHLQLPPTMGGSHRWEHGATVLDDPTPDMVDICYKIVARVVVSDRQGRSISTETTNKVRVVPSFPEPPPLFSTEYRIREEKAVRRSILTGKLGCLVMEAQPPSAIKGIKADAATLVSTKVLVRFDPASHECAPPAPEDITRRFLTTSVFRAGPKGTSSNGQTTYPTERSYSEAISLPPFRLAGAQWLKRSPGWEHMQLANGCVEPSDLVAPSSGYIGGVYYLLKLAIPVELPAGKVFVPTFASCLIARTYELEITLSLSAAASISVRIPLHICS</sequence>
<gene>
    <name evidence="1" type="ORF">SLS58_008576</name>
</gene>
<proteinExistence type="predicted"/>
<dbReference type="PANTHER" id="PTHR31904:SF1">
    <property type="entry name" value="BYPASS OF STOP CODON PROTEIN 5-RELATED"/>
    <property type="match status" value="1"/>
</dbReference>
<dbReference type="Gene3D" id="2.60.40.640">
    <property type="match status" value="1"/>
</dbReference>
<organism evidence="1 2">
    <name type="scientific">Diplodia intermedia</name>
    <dbReference type="NCBI Taxonomy" id="856260"/>
    <lineage>
        <taxon>Eukaryota</taxon>
        <taxon>Fungi</taxon>
        <taxon>Dikarya</taxon>
        <taxon>Ascomycota</taxon>
        <taxon>Pezizomycotina</taxon>
        <taxon>Dothideomycetes</taxon>
        <taxon>Dothideomycetes incertae sedis</taxon>
        <taxon>Botryosphaeriales</taxon>
        <taxon>Botryosphaeriaceae</taxon>
        <taxon>Diplodia</taxon>
    </lineage>
</organism>
<name>A0ABR3TH03_9PEZI</name>
<reference evidence="1 2" key="1">
    <citation type="journal article" date="2023" name="Plant Dis.">
        <title>First Report of Diplodia intermedia Causing Canker and Dieback Diseases on Apple Trees in Canada.</title>
        <authorList>
            <person name="Ellouze W."/>
            <person name="Ilyukhin E."/>
            <person name="Sulman M."/>
            <person name="Ali S."/>
        </authorList>
    </citation>
    <scope>NUCLEOTIDE SEQUENCE [LARGE SCALE GENOMIC DNA]</scope>
    <source>
        <strain evidence="1 2">M45-28</strain>
    </source>
</reference>
<dbReference type="InterPro" id="IPR014752">
    <property type="entry name" value="Arrestin-like_C"/>
</dbReference>
<evidence type="ECO:0008006" key="3">
    <source>
        <dbReference type="Google" id="ProtNLM"/>
    </source>
</evidence>
<evidence type="ECO:0000313" key="1">
    <source>
        <dbReference type="EMBL" id="KAL1638762.1"/>
    </source>
</evidence>
<evidence type="ECO:0000313" key="2">
    <source>
        <dbReference type="Proteomes" id="UP001521184"/>
    </source>
</evidence>
<keyword evidence="2" id="KW-1185">Reference proteome</keyword>
<dbReference type="InterPro" id="IPR039634">
    <property type="entry name" value="Bul1-like"/>
</dbReference>
<comment type="caution">
    <text evidence="1">The sequence shown here is derived from an EMBL/GenBank/DDBJ whole genome shotgun (WGS) entry which is preliminary data.</text>
</comment>
<dbReference type="PANTHER" id="PTHR31904">
    <property type="entry name" value="BYPASS OF STOP CODON PROTEIN 5-RELATED"/>
    <property type="match status" value="1"/>
</dbReference>
<dbReference type="Proteomes" id="UP001521184">
    <property type="component" value="Unassembled WGS sequence"/>
</dbReference>
<protein>
    <recommendedName>
        <fullName evidence="3">Arrestin-like N-terminal domain-containing protein</fullName>
    </recommendedName>
</protein>
<dbReference type="EMBL" id="JAKEKT020000074">
    <property type="protein sequence ID" value="KAL1638762.1"/>
    <property type="molecule type" value="Genomic_DNA"/>
</dbReference>
<accession>A0ABR3TH03</accession>